<evidence type="ECO:0000313" key="3">
    <source>
        <dbReference type="Proteomes" id="UP000721954"/>
    </source>
</evidence>
<dbReference type="InterPro" id="IPR049445">
    <property type="entry name" value="TetR_SbtR-like_C"/>
</dbReference>
<reference evidence="2 3" key="1">
    <citation type="submission" date="2021-02" db="EMBL/GenBank/DDBJ databases">
        <title>Streptomyces spirodelae sp. nov., isolated from duckweed.</title>
        <authorList>
            <person name="Saimee Y."/>
            <person name="Duangmal K."/>
        </authorList>
    </citation>
    <scope>NUCLEOTIDE SEQUENCE [LARGE SCALE GENOMIC DNA]</scope>
    <source>
        <strain evidence="2 3">DSM 42105</strain>
    </source>
</reference>
<dbReference type="Gene3D" id="1.10.357.10">
    <property type="entry name" value="Tetracycline Repressor, domain 2"/>
    <property type="match status" value="1"/>
</dbReference>
<evidence type="ECO:0000313" key="2">
    <source>
        <dbReference type="EMBL" id="MBO8198415.1"/>
    </source>
</evidence>
<feature type="domain" description="Transcriptional regulator SbtR-like C-terminal" evidence="1">
    <location>
        <begin position="24"/>
        <end position="83"/>
    </location>
</feature>
<dbReference type="InterPro" id="IPR036271">
    <property type="entry name" value="Tet_transcr_reg_TetR-rel_C_sf"/>
</dbReference>
<keyword evidence="3" id="KW-1185">Reference proteome</keyword>
<accession>A0ABS3XSY0</accession>
<name>A0ABS3XSY0_9ACTN</name>
<comment type="caution">
    <text evidence="2">The sequence shown here is derived from an EMBL/GenBank/DDBJ whole genome shotgun (WGS) entry which is preliminary data.</text>
</comment>
<protein>
    <recommendedName>
        <fullName evidence="1">Transcriptional regulator SbtR-like C-terminal domain-containing protein</fullName>
    </recommendedName>
</protein>
<organism evidence="2 3">
    <name type="scientific">Streptomyces smyrnaeus</name>
    <dbReference type="NCBI Taxonomy" id="1387713"/>
    <lineage>
        <taxon>Bacteria</taxon>
        <taxon>Bacillati</taxon>
        <taxon>Actinomycetota</taxon>
        <taxon>Actinomycetes</taxon>
        <taxon>Kitasatosporales</taxon>
        <taxon>Streptomycetaceae</taxon>
        <taxon>Streptomyces</taxon>
    </lineage>
</organism>
<sequence length="87" mass="9657">MSRGAQVGVATVYRRFPIKEALLTEAFAEERDRTLQLLLDLVRRAQEAGALRRDFVLEDVGLALMANAGIRAQSPEVRAEASRRFAA</sequence>
<dbReference type="GeneID" id="96258714"/>
<dbReference type="RefSeq" id="WP_209210146.1">
    <property type="nucleotide sequence ID" value="NZ_JAFFZM010000004.1"/>
</dbReference>
<dbReference type="Proteomes" id="UP000721954">
    <property type="component" value="Unassembled WGS sequence"/>
</dbReference>
<dbReference type="SUPFAM" id="SSF48498">
    <property type="entry name" value="Tetracyclin repressor-like, C-terminal domain"/>
    <property type="match status" value="1"/>
</dbReference>
<proteinExistence type="predicted"/>
<evidence type="ECO:0000259" key="1">
    <source>
        <dbReference type="Pfam" id="PF21597"/>
    </source>
</evidence>
<gene>
    <name evidence="2" type="ORF">JW613_08855</name>
</gene>
<dbReference type="EMBL" id="JAFFZM010000004">
    <property type="protein sequence ID" value="MBO8198415.1"/>
    <property type="molecule type" value="Genomic_DNA"/>
</dbReference>
<dbReference type="Pfam" id="PF21597">
    <property type="entry name" value="TetR_C_43"/>
    <property type="match status" value="1"/>
</dbReference>